<evidence type="ECO:0000313" key="6">
    <source>
        <dbReference type="Proteomes" id="UP000515163"/>
    </source>
</evidence>
<dbReference type="PANTHER" id="PTHR14413">
    <property type="entry name" value="RIBOSOMAL PROTEIN L17"/>
    <property type="match status" value="1"/>
</dbReference>
<reference evidence="7" key="1">
    <citation type="submission" date="2025-08" db="UniProtKB">
        <authorList>
            <consortium name="RefSeq"/>
        </authorList>
    </citation>
    <scope>IDENTIFICATION</scope>
    <source>
        <tissue evidence="7">Tentacle</tissue>
    </source>
</reference>
<evidence type="ECO:0000256" key="1">
    <source>
        <dbReference type="ARBA" id="ARBA00008777"/>
    </source>
</evidence>
<dbReference type="InterPro" id="IPR036373">
    <property type="entry name" value="Ribosomal_bL17_sf"/>
</dbReference>
<dbReference type="KEGG" id="aten:116301746"/>
<dbReference type="AlphaFoldDB" id="A0A6P8IJU9"/>
<gene>
    <name evidence="7" type="primary">LOC116301746</name>
</gene>
<dbReference type="OrthoDB" id="275000at2759"/>
<name>A0A6P8IJU9_ACTTE</name>
<dbReference type="GeneID" id="116301746"/>
<dbReference type="SUPFAM" id="SSF64263">
    <property type="entry name" value="Prokaryotic ribosomal protein L17"/>
    <property type="match status" value="1"/>
</dbReference>
<dbReference type="PANTHER" id="PTHR14413:SF16">
    <property type="entry name" value="LARGE RIBOSOMAL SUBUNIT PROTEIN BL17M"/>
    <property type="match status" value="1"/>
</dbReference>
<dbReference type="GO" id="GO:0003735">
    <property type="term" value="F:structural constituent of ribosome"/>
    <property type="evidence" value="ECO:0007669"/>
    <property type="project" value="InterPro"/>
</dbReference>
<dbReference type="Pfam" id="PF01196">
    <property type="entry name" value="Ribosomal_L17"/>
    <property type="match status" value="1"/>
</dbReference>
<proteinExistence type="inferred from homology"/>
<evidence type="ECO:0000313" key="7">
    <source>
        <dbReference type="RefSeq" id="XP_031566718.1"/>
    </source>
</evidence>
<comment type="similarity">
    <text evidence="1">Belongs to the bacterial ribosomal protein bL17 family.</text>
</comment>
<dbReference type="InterPro" id="IPR000456">
    <property type="entry name" value="Ribosomal_bL17"/>
</dbReference>
<sequence>MASSMFRRVCCSSAIKAINSGLNLTTVRLGTHRKFPTKKVVNPFVQRRTDFIKKLVLALVQFERVQTTLMRAKELKKYSDLLITLSQRRSPPPDLDMIQQGFILNEAEALENMITKRIINRRSKKVIIQPKELSEEEFVARCREEASNILMGNKDALVKLYGPLKERYEDRYGGFTRIIKILSPTKSPYPQMAYVELIDNDLEPLPDFPVIKEGKITVYGSNSESDSESSEVIAVGH</sequence>
<evidence type="ECO:0000256" key="5">
    <source>
        <dbReference type="ARBA" id="ARBA00035413"/>
    </source>
</evidence>
<keyword evidence="2" id="KW-0689">Ribosomal protein</keyword>
<evidence type="ECO:0000256" key="4">
    <source>
        <dbReference type="ARBA" id="ARBA00035290"/>
    </source>
</evidence>
<organism evidence="6 7">
    <name type="scientific">Actinia tenebrosa</name>
    <name type="common">Australian red waratah sea anemone</name>
    <dbReference type="NCBI Taxonomy" id="6105"/>
    <lineage>
        <taxon>Eukaryota</taxon>
        <taxon>Metazoa</taxon>
        <taxon>Cnidaria</taxon>
        <taxon>Anthozoa</taxon>
        <taxon>Hexacorallia</taxon>
        <taxon>Actiniaria</taxon>
        <taxon>Actiniidae</taxon>
        <taxon>Actinia</taxon>
    </lineage>
</organism>
<accession>A0A6P8IJU9</accession>
<evidence type="ECO:0000256" key="2">
    <source>
        <dbReference type="ARBA" id="ARBA00022980"/>
    </source>
</evidence>
<dbReference type="RefSeq" id="XP_031566718.1">
    <property type="nucleotide sequence ID" value="XM_031710858.1"/>
</dbReference>
<dbReference type="Proteomes" id="UP000515163">
    <property type="component" value="Unplaced"/>
</dbReference>
<dbReference type="GO" id="GO:0006412">
    <property type="term" value="P:translation"/>
    <property type="evidence" value="ECO:0007669"/>
    <property type="project" value="InterPro"/>
</dbReference>
<dbReference type="Gene3D" id="3.90.1030.10">
    <property type="entry name" value="Ribosomal protein L17"/>
    <property type="match status" value="1"/>
</dbReference>
<evidence type="ECO:0000256" key="3">
    <source>
        <dbReference type="ARBA" id="ARBA00023274"/>
    </source>
</evidence>
<dbReference type="GO" id="GO:0005762">
    <property type="term" value="C:mitochondrial large ribosomal subunit"/>
    <property type="evidence" value="ECO:0007669"/>
    <property type="project" value="TreeGrafter"/>
</dbReference>
<keyword evidence="3" id="KW-0687">Ribonucleoprotein</keyword>
<dbReference type="InParanoid" id="A0A6P8IJU9"/>
<protein>
    <recommendedName>
        <fullName evidence="4">Large ribosomal subunit protein bL17m</fullName>
    </recommendedName>
    <alternativeName>
        <fullName evidence="5">39S ribosomal protein L17, mitochondrial</fullName>
    </alternativeName>
</protein>
<keyword evidence="6" id="KW-1185">Reference proteome</keyword>